<dbReference type="Gene3D" id="1.20.120.530">
    <property type="entry name" value="GntR ligand-binding domain-like"/>
    <property type="match status" value="1"/>
</dbReference>
<evidence type="ECO:0000256" key="2">
    <source>
        <dbReference type="ARBA" id="ARBA00023125"/>
    </source>
</evidence>
<evidence type="ECO:0000256" key="3">
    <source>
        <dbReference type="ARBA" id="ARBA00023163"/>
    </source>
</evidence>
<keyword evidence="2" id="KW-0238">DNA-binding</keyword>
<name>A0AA97FG86_9MICO</name>
<dbReference type="Pfam" id="PF00392">
    <property type="entry name" value="GntR"/>
    <property type="match status" value="1"/>
</dbReference>
<evidence type="ECO:0000259" key="5">
    <source>
        <dbReference type="SMART" id="SM00895"/>
    </source>
</evidence>
<feature type="domain" description="GntR C-terminal" evidence="5">
    <location>
        <begin position="85"/>
        <end position="206"/>
    </location>
</feature>
<dbReference type="PANTHER" id="PTHR43537">
    <property type="entry name" value="TRANSCRIPTIONAL REGULATOR, GNTR FAMILY"/>
    <property type="match status" value="1"/>
</dbReference>
<sequence>MTSSSDPEDETTGDAGSPYARLRAEVITHAIASGSVLTETSVGARYGVSRTPAREALTRLEQDRLVERVPRGYRVRVSTAEDVMELYEARISLESTAAASAAMRRTELDLARLQHLSDRLTAATDVADVTAVNAQWHETLWIAAHNSALEDLLQRVIAQMRLFDDGPVGAPPSVEETIQEHARILAAVRANDAEEARVALADHLGRTRDIRLAALARTPVPTR</sequence>
<dbReference type="Pfam" id="PF07729">
    <property type="entry name" value="FCD"/>
    <property type="match status" value="1"/>
</dbReference>
<dbReference type="KEGG" id="mbet:N8K70_16210"/>
<gene>
    <name evidence="6" type="ORF">N8K70_16210</name>
</gene>
<keyword evidence="7" id="KW-1185">Reference proteome</keyword>
<evidence type="ECO:0000313" key="7">
    <source>
        <dbReference type="Proteomes" id="UP001305498"/>
    </source>
</evidence>
<feature type="domain" description="HTH gntR-type" evidence="4">
    <location>
        <begin position="18"/>
        <end position="75"/>
    </location>
</feature>
<evidence type="ECO:0000256" key="1">
    <source>
        <dbReference type="ARBA" id="ARBA00023015"/>
    </source>
</evidence>
<dbReference type="InterPro" id="IPR036390">
    <property type="entry name" value="WH_DNA-bd_sf"/>
</dbReference>
<evidence type="ECO:0000259" key="4">
    <source>
        <dbReference type="SMART" id="SM00345"/>
    </source>
</evidence>
<dbReference type="InterPro" id="IPR000524">
    <property type="entry name" value="Tscrpt_reg_HTH_GntR"/>
</dbReference>
<dbReference type="SUPFAM" id="SSF46785">
    <property type="entry name" value="Winged helix' DNA-binding domain"/>
    <property type="match status" value="1"/>
</dbReference>
<dbReference type="InterPro" id="IPR011711">
    <property type="entry name" value="GntR_C"/>
</dbReference>
<keyword evidence="1" id="KW-0805">Transcription regulation</keyword>
<organism evidence="6 7">
    <name type="scientific">Microbacterium betulae</name>
    <dbReference type="NCBI Taxonomy" id="2981139"/>
    <lineage>
        <taxon>Bacteria</taxon>
        <taxon>Bacillati</taxon>
        <taxon>Actinomycetota</taxon>
        <taxon>Actinomycetes</taxon>
        <taxon>Micrococcales</taxon>
        <taxon>Microbacteriaceae</taxon>
        <taxon>Microbacterium</taxon>
    </lineage>
</organism>
<dbReference type="GO" id="GO:0003700">
    <property type="term" value="F:DNA-binding transcription factor activity"/>
    <property type="evidence" value="ECO:0007669"/>
    <property type="project" value="InterPro"/>
</dbReference>
<dbReference type="SMART" id="SM00895">
    <property type="entry name" value="FCD"/>
    <property type="match status" value="1"/>
</dbReference>
<dbReference type="GO" id="GO:0003677">
    <property type="term" value="F:DNA binding"/>
    <property type="evidence" value="ECO:0007669"/>
    <property type="project" value="UniProtKB-KW"/>
</dbReference>
<proteinExistence type="predicted"/>
<evidence type="ECO:0000313" key="6">
    <source>
        <dbReference type="EMBL" id="WOF22916.1"/>
    </source>
</evidence>
<dbReference type="Gene3D" id="1.10.10.10">
    <property type="entry name" value="Winged helix-like DNA-binding domain superfamily/Winged helix DNA-binding domain"/>
    <property type="match status" value="1"/>
</dbReference>
<keyword evidence="3" id="KW-0804">Transcription</keyword>
<accession>A0AA97FG86</accession>
<dbReference type="AlphaFoldDB" id="A0AA97FG86"/>
<protein>
    <submittedName>
        <fullName evidence="6">GntR family transcriptional regulator</fullName>
    </submittedName>
</protein>
<dbReference type="InterPro" id="IPR036388">
    <property type="entry name" value="WH-like_DNA-bd_sf"/>
</dbReference>
<dbReference type="Proteomes" id="UP001305498">
    <property type="component" value="Chromosome"/>
</dbReference>
<dbReference type="EMBL" id="CP118157">
    <property type="protein sequence ID" value="WOF22916.1"/>
    <property type="molecule type" value="Genomic_DNA"/>
</dbReference>
<dbReference type="InterPro" id="IPR008920">
    <property type="entry name" value="TF_FadR/GntR_C"/>
</dbReference>
<dbReference type="SMART" id="SM00345">
    <property type="entry name" value="HTH_GNTR"/>
    <property type="match status" value="1"/>
</dbReference>
<dbReference type="SUPFAM" id="SSF48008">
    <property type="entry name" value="GntR ligand-binding domain-like"/>
    <property type="match status" value="1"/>
</dbReference>
<dbReference type="PANTHER" id="PTHR43537:SF24">
    <property type="entry name" value="GLUCONATE OPERON TRANSCRIPTIONAL REPRESSOR"/>
    <property type="match status" value="1"/>
</dbReference>
<reference evidence="6 7" key="1">
    <citation type="submission" date="2023-02" db="EMBL/GenBank/DDBJ databases">
        <title>Microbacterium betulae sp. nov., isolated from birch wood.</title>
        <authorList>
            <person name="Pasciak M."/>
            <person name="Pawlik K.J."/>
            <person name="Martynowski D."/>
            <person name="Laczmanski L."/>
            <person name="Ciekot J."/>
            <person name="Szponar B."/>
            <person name="Wojcik-Fatla A."/>
            <person name="Mackiewicz B."/>
            <person name="Farian E."/>
            <person name="Cholewa G."/>
            <person name="Cholewa A."/>
            <person name="Dutkiewicz J."/>
        </authorList>
    </citation>
    <scope>NUCLEOTIDE SEQUENCE [LARGE SCALE GENOMIC DNA]</scope>
    <source>
        <strain evidence="6 7">AB</strain>
    </source>
</reference>
<dbReference type="RefSeq" id="WP_317139388.1">
    <property type="nucleotide sequence ID" value="NZ_CP118157.1"/>
</dbReference>